<dbReference type="Gene3D" id="3.40.50.1000">
    <property type="entry name" value="HAD superfamily/HAD-like"/>
    <property type="match status" value="1"/>
</dbReference>
<keyword evidence="2" id="KW-1185">Reference proteome</keyword>
<dbReference type="InterPro" id="IPR023214">
    <property type="entry name" value="HAD_sf"/>
</dbReference>
<dbReference type="SUPFAM" id="SSF56784">
    <property type="entry name" value="HAD-like"/>
    <property type="match status" value="1"/>
</dbReference>
<protein>
    <submittedName>
        <fullName evidence="1">HAD-superfamily hydrolase subfamily IA, variant 3</fullName>
    </submittedName>
</protein>
<dbReference type="AlphaFoldDB" id="Q1J0J3"/>
<accession>Q1J0J3</accession>
<name>Q1J0J3_DEIGD</name>
<dbReference type="CDD" id="cd07505">
    <property type="entry name" value="HAD_BPGM-like"/>
    <property type="match status" value="1"/>
</dbReference>
<dbReference type="PANTHER" id="PTHR43434">
    <property type="entry name" value="PHOSPHOGLYCOLATE PHOSPHATASE"/>
    <property type="match status" value="1"/>
</dbReference>
<dbReference type="SFLD" id="SFLDG01129">
    <property type="entry name" value="C1.5:_HAD__Beta-PGM__Phosphata"/>
    <property type="match status" value="1"/>
</dbReference>
<dbReference type="NCBIfam" id="TIGR01509">
    <property type="entry name" value="HAD-SF-IA-v3"/>
    <property type="match status" value="1"/>
</dbReference>
<dbReference type="SFLD" id="SFLDS00003">
    <property type="entry name" value="Haloacid_Dehalogenase"/>
    <property type="match status" value="1"/>
</dbReference>
<dbReference type="GO" id="GO:0006281">
    <property type="term" value="P:DNA repair"/>
    <property type="evidence" value="ECO:0007669"/>
    <property type="project" value="TreeGrafter"/>
</dbReference>
<dbReference type="InterPro" id="IPR023198">
    <property type="entry name" value="PGP-like_dom2"/>
</dbReference>
<dbReference type="InterPro" id="IPR036412">
    <property type="entry name" value="HAD-like_sf"/>
</dbReference>
<dbReference type="eggNOG" id="COG0546">
    <property type="taxonomic scope" value="Bacteria"/>
</dbReference>
<evidence type="ECO:0000313" key="1">
    <source>
        <dbReference type="EMBL" id="ABF44991.1"/>
    </source>
</evidence>
<reference evidence="1" key="1">
    <citation type="submission" date="2006-04" db="EMBL/GenBank/DDBJ databases">
        <title>Complete sequence of chromosome of Deinococcus geothermalis DSM 11300.</title>
        <authorList>
            <consortium name="US DOE Joint Genome Institute"/>
            <person name="Copeland A."/>
            <person name="Lucas S."/>
            <person name="Lapidus A."/>
            <person name="Barry K."/>
            <person name="Detter J.C."/>
            <person name="Glavina del Rio T."/>
            <person name="Hammon N."/>
            <person name="Israni S."/>
            <person name="Dalin E."/>
            <person name="Tice H."/>
            <person name="Pitluck S."/>
            <person name="Brettin T."/>
            <person name="Bruce D."/>
            <person name="Han C."/>
            <person name="Tapia R."/>
            <person name="Saunders E."/>
            <person name="Gilna P."/>
            <person name="Schmutz J."/>
            <person name="Larimer F."/>
            <person name="Land M."/>
            <person name="Hauser L."/>
            <person name="Kyrpides N."/>
            <person name="Kim E."/>
            <person name="Daly M.J."/>
            <person name="Fredrickson J.K."/>
            <person name="Makarova K.S."/>
            <person name="Gaidamakova E.K."/>
            <person name="Zhai M."/>
            <person name="Richardson P."/>
        </authorList>
    </citation>
    <scope>NUCLEOTIDE SEQUENCE</scope>
    <source>
        <strain evidence="1">DSM 11300</strain>
    </source>
</reference>
<dbReference type="InterPro" id="IPR050155">
    <property type="entry name" value="HAD-like_hydrolase_sf"/>
</dbReference>
<dbReference type="GO" id="GO:0005829">
    <property type="term" value="C:cytosol"/>
    <property type="evidence" value="ECO:0007669"/>
    <property type="project" value="TreeGrafter"/>
</dbReference>
<dbReference type="Proteomes" id="UP000002431">
    <property type="component" value="Chromosome"/>
</dbReference>
<sequence length="229" mass="24433">MSHPEPTAPAAALDPKRLRGVLLDVDGTLIDSNDAHARAWVEALREAGFERTFEEVRPLIGMGGDQLIPRLTGLDSQSEEGQRLTQGWLRHFKPLIPTLHATRGARALVQGLHARGLQVLLATSGEAEIVDELLKQAHLDDLQLERVSSSEVESSKPAPDLVQAGLEKLGLPAGEALLVGDTPYDAQAAHKAGVPCVLLRCGGNTGLEEHAPTLDDPQALLEVLEGTKG</sequence>
<dbReference type="PANTHER" id="PTHR43434:SF16">
    <property type="entry name" value="BLL8046 PROTEIN"/>
    <property type="match status" value="1"/>
</dbReference>
<dbReference type="STRING" id="319795.Dgeo_0689"/>
<dbReference type="RefSeq" id="WP_011529832.1">
    <property type="nucleotide sequence ID" value="NC_008025.1"/>
</dbReference>
<dbReference type="InterPro" id="IPR041492">
    <property type="entry name" value="HAD_2"/>
</dbReference>
<dbReference type="GO" id="GO:0008967">
    <property type="term" value="F:phosphoglycolate phosphatase activity"/>
    <property type="evidence" value="ECO:0007669"/>
    <property type="project" value="TreeGrafter"/>
</dbReference>
<dbReference type="Gene3D" id="1.10.150.240">
    <property type="entry name" value="Putative phosphatase, domain 2"/>
    <property type="match status" value="1"/>
</dbReference>
<gene>
    <name evidence="1" type="ordered locus">Dgeo_0689</name>
</gene>
<dbReference type="Pfam" id="PF13419">
    <property type="entry name" value="HAD_2"/>
    <property type="match status" value="1"/>
</dbReference>
<dbReference type="HOGENOM" id="CLU_045011_19_2_0"/>
<organism evidence="1 2">
    <name type="scientific">Deinococcus geothermalis (strain DSM 11300 / CIP 105573 / AG-3a)</name>
    <dbReference type="NCBI Taxonomy" id="319795"/>
    <lineage>
        <taxon>Bacteria</taxon>
        <taxon>Thermotogati</taxon>
        <taxon>Deinococcota</taxon>
        <taxon>Deinococci</taxon>
        <taxon>Deinococcales</taxon>
        <taxon>Deinococcaceae</taxon>
        <taxon>Deinococcus</taxon>
    </lineage>
</organism>
<dbReference type="EMBL" id="CP000359">
    <property type="protein sequence ID" value="ABF44991.1"/>
    <property type="molecule type" value="Genomic_DNA"/>
</dbReference>
<dbReference type="KEGG" id="dge:Dgeo_0689"/>
<dbReference type="InterPro" id="IPR006439">
    <property type="entry name" value="HAD-SF_hydro_IA"/>
</dbReference>
<proteinExistence type="predicted"/>
<keyword evidence="1" id="KW-0378">Hydrolase</keyword>
<dbReference type="PRINTS" id="PR00413">
    <property type="entry name" value="HADHALOGNASE"/>
</dbReference>
<evidence type="ECO:0000313" key="2">
    <source>
        <dbReference type="Proteomes" id="UP000002431"/>
    </source>
</evidence>